<dbReference type="GO" id="GO:0006508">
    <property type="term" value="P:proteolysis"/>
    <property type="evidence" value="ECO:0007669"/>
    <property type="project" value="InterPro"/>
</dbReference>
<evidence type="ECO:0000313" key="15">
    <source>
        <dbReference type="EMBL" id="KFG29916.1"/>
    </source>
</evidence>
<dbReference type="Pfam" id="PF00112">
    <property type="entry name" value="Peptidase_C1"/>
    <property type="match status" value="1"/>
</dbReference>
<keyword evidence="5" id="KW-0865">Zymogen</keyword>
<evidence type="ECO:0000256" key="5">
    <source>
        <dbReference type="ARBA" id="ARBA00023145"/>
    </source>
</evidence>
<evidence type="ECO:0000256" key="4">
    <source>
        <dbReference type="ARBA" id="ARBA00014709"/>
    </source>
</evidence>
<organism evidence="15 16">
    <name type="scientific">Toxoplasma gondii GAB2-2007-GAL-DOM2</name>
    <dbReference type="NCBI Taxonomy" id="1130820"/>
    <lineage>
        <taxon>Eukaryota</taxon>
        <taxon>Sar</taxon>
        <taxon>Alveolata</taxon>
        <taxon>Apicomplexa</taxon>
        <taxon>Conoidasida</taxon>
        <taxon>Coccidia</taxon>
        <taxon>Eucoccidiorida</taxon>
        <taxon>Eimeriorina</taxon>
        <taxon>Sarcocystidae</taxon>
        <taxon>Toxoplasma</taxon>
    </lineage>
</organism>
<dbReference type="OrthoDB" id="3789175at2759"/>
<dbReference type="InterPro" id="IPR013128">
    <property type="entry name" value="Peptidase_C1A"/>
</dbReference>
<dbReference type="InterPro" id="IPR036496">
    <property type="entry name" value="CathepsinC_exc_dom_sf"/>
</dbReference>
<evidence type="ECO:0000256" key="2">
    <source>
        <dbReference type="ARBA" id="ARBA00008455"/>
    </source>
</evidence>
<dbReference type="Gene3D" id="3.90.70.10">
    <property type="entry name" value="Cysteine proteinases"/>
    <property type="match status" value="1"/>
</dbReference>
<dbReference type="InterPro" id="IPR038765">
    <property type="entry name" value="Papain-like_cys_pep_sf"/>
</dbReference>
<feature type="compositionally biased region" description="Polar residues" evidence="12">
    <location>
        <begin position="650"/>
        <end position="659"/>
    </location>
</feature>
<dbReference type="SUPFAM" id="SSF75001">
    <property type="entry name" value="Dipeptidyl peptidase I (cathepsin C), exclusion domain"/>
    <property type="match status" value="1"/>
</dbReference>
<comment type="function">
    <text evidence="11">Thiol protease. Has dipeptidylpeptidase activity. Active against a broad range of dipeptide substrates composed of both polar and hydrophobic amino acids. Proline cannot occupy the P1 position and arginine cannot occupy the P2 position of the substrate. Can act as both an exopeptidase and endopeptidase. Activates serine proteases such as elastase, cathepsin G and granzymes A and B.</text>
</comment>
<evidence type="ECO:0000256" key="3">
    <source>
        <dbReference type="ARBA" id="ARBA00011610"/>
    </source>
</evidence>
<feature type="region of interest" description="Disordered" evidence="12">
    <location>
        <begin position="647"/>
        <end position="753"/>
    </location>
</feature>
<comment type="cofactor">
    <cofactor evidence="1">
        <name>chloride</name>
        <dbReference type="ChEBI" id="CHEBI:17996"/>
    </cofactor>
</comment>
<dbReference type="PANTHER" id="PTHR12411">
    <property type="entry name" value="CYSTEINE PROTEASE FAMILY C1-RELATED"/>
    <property type="match status" value="1"/>
</dbReference>
<protein>
    <recommendedName>
        <fullName evidence="4">Dipeptidyl peptidase 1</fullName>
    </recommendedName>
    <alternativeName>
        <fullName evidence="8">Cathepsin C</fullName>
    </alternativeName>
    <alternativeName>
        <fullName evidence="7">Cathepsin J</fullName>
    </alternativeName>
    <alternativeName>
        <fullName evidence="10">Dipeptidyl peptidase I</fullName>
    </alternativeName>
    <alternativeName>
        <fullName evidence="9">Dipeptidyl transferase</fullName>
    </alternativeName>
</protein>
<comment type="caution">
    <text evidence="15">The sequence shown here is derived from an EMBL/GenBank/DDBJ whole genome shotgun (WGS) entry which is preliminary data.</text>
</comment>
<evidence type="ECO:0000256" key="7">
    <source>
        <dbReference type="ARBA" id="ARBA00029762"/>
    </source>
</evidence>
<evidence type="ECO:0000256" key="13">
    <source>
        <dbReference type="SAM" id="SignalP"/>
    </source>
</evidence>
<dbReference type="Proteomes" id="UP000028837">
    <property type="component" value="Unassembled WGS sequence"/>
</dbReference>
<evidence type="ECO:0000256" key="9">
    <source>
        <dbReference type="ARBA" id="ARBA00030778"/>
    </source>
</evidence>
<evidence type="ECO:0000256" key="6">
    <source>
        <dbReference type="ARBA" id="ARBA00023180"/>
    </source>
</evidence>
<evidence type="ECO:0000256" key="11">
    <source>
        <dbReference type="ARBA" id="ARBA00045556"/>
    </source>
</evidence>
<name>A0A086JCP8_TOXGO</name>
<evidence type="ECO:0000256" key="12">
    <source>
        <dbReference type="SAM" id="MobiDB-lite"/>
    </source>
</evidence>
<evidence type="ECO:0000313" key="16">
    <source>
        <dbReference type="Proteomes" id="UP000028837"/>
    </source>
</evidence>
<comment type="similarity">
    <text evidence="2">Belongs to the peptidase C1 family.</text>
</comment>
<dbReference type="EMBL" id="AHZU02001682">
    <property type="protein sequence ID" value="KFG29916.1"/>
    <property type="molecule type" value="Genomic_DNA"/>
</dbReference>
<accession>A0A086JCP8</accession>
<comment type="subunit">
    <text evidence="3">Tetramer of heterotrimers consisting of exclusion domain, heavy- and light chains.</text>
</comment>
<dbReference type="SUPFAM" id="SSF54001">
    <property type="entry name" value="Cysteine proteinases"/>
    <property type="match status" value="1"/>
</dbReference>
<evidence type="ECO:0000256" key="8">
    <source>
        <dbReference type="ARBA" id="ARBA00029779"/>
    </source>
</evidence>
<proteinExistence type="inferred from homology"/>
<dbReference type="AlphaFoldDB" id="A0A086JCP8"/>
<gene>
    <name evidence="15" type="ORF">TGDOM2_276130</name>
</gene>
<keyword evidence="15" id="KW-0378">Hydrolase</keyword>
<dbReference type="InterPro" id="IPR014882">
    <property type="entry name" value="CathepsinC_exc"/>
</dbReference>
<reference evidence="15 16" key="1">
    <citation type="submission" date="2014-02" db="EMBL/GenBank/DDBJ databases">
        <authorList>
            <person name="Sibley D."/>
            <person name="Venepally P."/>
            <person name="Karamycheva S."/>
            <person name="Hadjithomas M."/>
            <person name="Khan A."/>
            <person name="Brunk B."/>
            <person name="Roos D."/>
            <person name="Caler E."/>
            <person name="Lorenzi H."/>
        </authorList>
    </citation>
    <scope>NUCLEOTIDE SEQUENCE [LARGE SCALE GENOMIC DNA]</scope>
    <source>
        <strain evidence="15 16">GAB2-2007-GAL-DOM2</strain>
    </source>
</reference>
<evidence type="ECO:0000256" key="10">
    <source>
        <dbReference type="ARBA" id="ARBA00032961"/>
    </source>
</evidence>
<feature type="signal peptide" evidence="13">
    <location>
        <begin position="1"/>
        <end position="40"/>
    </location>
</feature>
<sequence>MSAAVEPRGRLSDGCCRRRLTPAAVLFLCRVLVLFWVNEAEPANGDLPAHCLVRHVLGEWEIQEGLWLPCQEEGNLTTDAARLHDPYCGYGIPDRVDAHGPMTPPNVSASFHALRTSRFTLFPDFRIEFEDGSSGLWTLVYDEGLHFEVSTPQNRRFFAFFKYQLAPDGQNRAWSYCHTTLVGWWERPAAPNLSLQDVEKAPPVYDIPEPIAPETAADALLKSVKRGCWWGRKVGEDLSVPTNEVPKERRTPLEVPLWPTSRPPDVRTVAAVVRKNLAADAPWEPLDEEYVEIRGRKLRTMEEVWAHAGHQPLLISRQNIESTHLTLSVRPPLHLLAGIKPFGSPAGSDPPWRTVRDFDWANEDHVALRIGRRQSVIPDAPNQGGCGSCYAIATGTVLTSRLWIRYAANDDVFGKVNVSAFQGTSCNVYNQGCGGGYVFLALKFGQEHGFRTEDCVSEYHAMADKHKGSLSPNLQTCFDLGGQLGTSAFGCQAPPARASLPDSCNLSVKVTSWHYVGGVYGGCSEDDMLRTLWEHGPMAASIEPTIAFTVYKKGVFRAAYNSLVEQGDNWVWEKVDHAVVISGWGWAKHGDSWLPYWKVRNSWGTKWGEGGYARVLRGVNEMAIERVAVVGEVSLFRGGEHIPPLLARSLDSQGSSNASKDSERGETLVESVSPVFRGSASGSESGNPRDAATNESAHTSESADADAESSSGSDDDEDGDMEKGDVESTTKQTTLFRPIQRHGEVLEEKRTGE</sequence>
<dbReference type="InterPro" id="IPR000169">
    <property type="entry name" value="Pept_cys_AS"/>
</dbReference>
<dbReference type="SMART" id="SM00645">
    <property type="entry name" value="Pept_C1"/>
    <property type="match status" value="1"/>
</dbReference>
<evidence type="ECO:0000259" key="14">
    <source>
        <dbReference type="SMART" id="SM00645"/>
    </source>
</evidence>
<dbReference type="PROSITE" id="PS00139">
    <property type="entry name" value="THIOL_PROTEASE_CYS"/>
    <property type="match status" value="1"/>
</dbReference>
<keyword evidence="13" id="KW-0732">Signal</keyword>
<dbReference type="Pfam" id="PF08773">
    <property type="entry name" value="CathepsinC_exc"/>
    <property type="match status" value="1"/>
</dbReference>
<feature type="chain" id="PRO_5001808208" description="Dipeptidyl peptidase 1" evidence="13">
    <location>
        <begin position="41"/>
        <end position="753"/>
    </location>
</feature>
<evidence type="ECO:0000256" key="1">
    <source>
        <dbReference type="ARBA" id="ARBA00001923"/>
    </source>
</evidence>
<feature type="domain" description="Peptidase C1A papain C-terminal" evidence="14">
    <location>
        <begin position="366"/>
        <end position="632"/>
    </location>
</feature>
<feature type="compositionally biased region" description="Basic and acidic residues" evidence="12">
    <location>
        <begin position="741"/>
        <end position="753"/>
    </location>
</feature>
<dbReference type="Gene3D" id="2.40.128.80">
    <property type="entry name" value="Cathepsin C, exclusion domain"/>
    <property type="match status" value="1"/>
</dbReference>
<dbReference type="InterPro" id="IPR000668">
    <property type="entry name" value="Peptidase_C1A_C"/>
</dbReference>
<keyword evidence="6" id="KW-0325">Glycoprotein</keyword>
<dbReference type="VEuPathDB" id="ToxoDB:TGDOM2_276130"/>
<feature type="compositionally biased region" description="Acidic residues" evidence="12">
    <location>
        <begin position="703"/>
        <end position="720"/>
    </location>
</feature>
<dbReference type="GO" id="GO:0008234">
    <property type="term" value="F:cysteine-type peptidase activity"/>
    <property type="evidence" value="ECO:0007669"/>
    <property type="project" value="InterPro"/>
</dbReference>